<sequence>MRTREDDVVKLLKRRKEKALDLLINDYGGLIKSIVGKHLEKEAYEVNIR</sequence>
<keyword evidence="2" id="KW-1185">Reference proteome</keyword>
<dbReference type="RefSeq" id="WP_216440537.1">
    <property type="nucleotide sequence ID" value="NZ_JAHLQF010000004.1"/>
</dbReference>
<reference evidence="1 2" key="1">
    <citation type="submission" date="2021-06" db="EMBL/GenBank/DDBJ databases">
        <authorList>
            <person name="Sun Q."/>
            <person name="Li D."/>
        </authorList>
    </citation>
    <scope>NUCLEOTIDE SEQUENCE [LARGE SCALE GENOMIC DNA]</scope>
    <source>
        <strain evidence="1 2">MSJ-11</strain>
    </source>
</reference>
<proteinExistence type="predicted"/>
<organism evidence="1 2">
    <name type="scientific">Clostridium mobile</name>
    <dbReference type="NCBI Taxonomy" id="2841512"/>
    <lineage>
        <taxon>Bacteria</taxon>
        <taxon>Bacillati</taxon>
        <taxon>Bacillota</taxon>
        <taxon>Clostridia</taxon>
        <taxon>Eubacteriales</taxon>
        <taxon>Clostridiaceae</taxon>
        <taxon>Clostridium</taxon>
    </lineage>
</organism>
<name>A0ABS6ELN6_9CLOT</name>
<gene>
    <name evidence="1" type="ORF">KQI86_16575</name>
</gene>
<evidence type="ECO:0000313" key="1">
    <source>
        <dbReference type="EMBL" id="MBU5485938.1"/>
    </source>
</evidence>
<evidence type="ECO:0000313" key="2">
    <source>
        <dbReference type="Proteomes" id="UP000726170"/>
    </source>
</evidence>
<dbReference type="Proteomes" id="UP000726170">
    <property type="component" value="Unassembled WGS sequence"/>
</dbReference>
<protein>
    <submittedName>
        <fullName evidence="1">Uncharacterized protein</fullName>
    </submittedName>
</protein>
<dbReference type="EMBL" id="JAHLQF010000004">
    <property type="protein sequence ID" value="MBU5485938.1"/>
    <property type="molecule type" value="Genomic_DNA"/>
</dbReference>
<accession>A0ABS6ELN6</accession>
<comment type="caution">
    <text evidence="1">The sequence shown here is derived from an EMBL/GenBank/DDBJ whole genome shotgun (WGS) entry which is preliminary data.</text>
</comment>